<name>A0A1G8MG26_9RHOO</name>
<keyword evidence="1" id="KW-1133">Transmembrane helix</keyword>
<organism evidence="2 3">
    <name type="scientific">Propionivibrio dicarboxylicus</name>
    <dbReference type="NCBI Taxonomy" id="83767"/>
    <lineage>
        <taxon>Bacteria</taxon>
        <taxon>Pseudomonadati</taxon>
        <taxon>Pseudomonadota</taxon>
        <taxon>Betaproteobacteria</taxon>
        <taxon>Rhodocyclales</taxon>
        <taxon>Rhodocyclaceae</taxon>
        <taxon>Propionivibrio</taxon>
    </lineage>
</organism>
<dbReference type="NCBIfam" id="TIGR02532">
    <property type="entry name" value="IV_pilin_GFxxxE"/>
    <property type="match status" value="1"/>
</dbReference>
<proteinExistence type="predicted"/>
<dbReference type="STRING" id="83767.SAMN05660652_03834"/>
<dbReference type="InterPro" id="IPR045584">
    <property type="entry name" value="Pilin-like"/>
</dbReference>
<feature type="transmembrane region" description="Helical" evidence="1">
    <location>
        <begin position="12"/>
        <end position="34"/>
    </location>
</feature>
<dbReference type="Proteomes" id="UP000198607">
    <property type="component" value="Unassembled WGS sequence"/>
</dbReference>
<dbReference type="OrthoDB" id="8708750at2"/>
<dbReference type="InterPro" id="IPR012902">
    <property type="entry name" value="N_methyl_site"/>
</dbReference>
<reference evidence="2 3" key="1">
    <citation type="submission" date="2016-10" db="EMBL/GenBank/DDBJ databases">
        <authorList>
            <person name="de Groot N.N."/>
        </authorList>
    </citation>
    <scope>NUCLEOTIDE SEQUENCE [LARGE SCALE GENOMIC DNA]</scope>
    <source>
        <strain evidence="2 3">DSM 5885</strain>
    </source>
</reference>
<dbReference type="Gene3D" id="3.30.700.10">
    <property type="entry name" value="Glycoprotein, Type 4 Pilin"/>
    <property type="match status" value="1"/>
</dbReference>
<protein>
    <submittedName>
        <fullName evidence="2">MSHA pilin protein MshA</fullName>
    </submittedName>
</protein>
<dbReference type="Pfam" id="PF07963">
    <property type="entry name" value="N_methyl"/>
    <property type="match status" value="1"/>
</dbReference>
<evidence type="ECO:0000313" key="2">
    <source>
        <dbReference type="EMBL" id="SDI66978.1"/>
    </source>
</evidence>
<evidence type="ECO:0000256" key="1">
    <source>
        <dbReference type="SAM" id="Phobius"/>
    </source>
</evidence>
<keyword evidence="3" id="KW-1185">Reference proteome</keyword>
<keyword evidence="1" id="KW-0472">Membrane</keyword>
<evidence type="ECO:0000313" key="3">
    <source>
        <dbReference type="Proteomes" id="UP000198607"/>
    </source>
</evidence>
<keyword evidence="1" id="KW-0812">Transmembrane</keyword>
<dbReference type="EMBL" id="FNCY01000025">
    <property type="protein sequence ID" value="SDI66978.1"/>
    <property type="molecule type" value="Genomic_DNA"/>
</dbReference>
<dbReference type="RefSeq" id="WP_091940172.1">
    <property type="nucleotide sequence ID" value="NZ_FNCY01000025.1"/>
</dbReference>
<dbReference type="AlphaFoldDB" id="A0A1G8MG26"/>
<gene>
    <name evidence="2" type="ORF">SAMN05660652_03834</name>
</gene>
<sequence length="167" mass="18128">MAATPREKGFTLIELICVIVILGILSATAMPRFVDLAKDARIAKLNALAGALHTTAYLWNAACMLSSDSHKCLYAEAEILYNGISANIINGYPNAGDARPYQIETLINTSGFTVTKPDFFYIRFSVPDAPVPNSCSVTYCESNTTVQDTTYCTPKSYRVIVHTDGCG</sequence>
<dbReference type="SUPFAM" id="SSF54523">
    <property type="entry name" value="Pili subunits"/>
    <property type="match status" value="1"/>
</dbReference>
<accession>A0A1G8MG26</accession>